<comment type="caution">
    <text evidence="7">The sequence shown here is derived from an EMBL/GenBank/DDBJ whole genome shotgun (WGS) entry which is preliminary data.</text>
</comment>
<evidence type="ECO:0000313" key="7">
    <source>
        <dbReference type="EMBL" id="TBL80851.1"/>
    </source>
</evidence>
<protein>
    <submittedName>
        <fullName evidence="7">DNA translocase FtsK</fullName>
    </submittedName>
</protein>
<evidence type="ECO:0000256" key="5">
    <source>
        <dbReference type="SAM" id="Coils"/>
    </source>
</evidence>
<dbReference type="CDD" id="cd01127">
    <property type="entry name" value="TrwB_TraG_TraD_VirD4"/>
    <property type="match status" value="1"/>
</dbReference>
<dbReference type="InterPro" id="IPR027417">
    <property type="entry name" value="P-loop_NTPase"/>
</dbReference>
<dbReference type="Proteomes" id="UP000293142">
    <property type="component" value="Unassembled WGS sequence"/>
</dbReference>
<dbReference type="OrthoDB" id="2356650at2"/>
<feature type="coiled-coil region" evidence="5">
    <location>
        <begin position="363"/>
        <end position="390"/>
    </location>
</feature>
<keyword evidence="2 4" id="KW-0547">Nucleotide-binding</keyword>
<dbReference type="EMBL" id="SIRE01000004">
    <property type="protein sequence ID" value="TBL80851.1"/>
    <property type="molecule type" value="Genomic_DNA"/>
</dbReference>
<dbReference type="Pfam" id="PF01580">
    <property type="entry name" value="FtsK_SpoIIIE"/>
    <property type="match status" value="1"/>
</dbReference>
<gene>
    <name evidence="7" type="ORF">EYB31_06440</name>
</gene>
<dbReference type="GO" id="GO:0016020">
    <property type="term" value="C:membrane"/>
    <property type="evidence" value="ECO:0007669"/>
    <property type="project" value="UniProtKB-SubCell"/>
</dbReference>
<keyword evidence="3 4" id="KW-0067">ATP-binding</keyword>
<accession>A0A4Q9DZY1</accession>
<evidence type="ECO:0000259" key="6">
    <source>
        <dbReference type="PROSITE" id="PS50901"/>
    </source>
</evidence>
<dbReference type="InterPro" id="IPR002543">
    <property type="entry name" value="FtsK_dom"/>
</dbReference>
<evidence type="ECO:0000256" key="4">
    <source>
        <dbReference type="PROSITE-ProRule" id="PRU00289"/>
    </source>
</evidence>
<feature type="domain" description="FtsK" evidence="6">
    <location>
        <begin position="1483"/>
        <end position="1673"/>
    </location>
</feature>
<keyword evidence="8" id="KW-1185">Reference proteome</keyword>
<dbReference type="PANTHER" id="PTHR22683:SF41">
    <property type="entry name" value="DNA TRANSLOCASE FTSK"/>
    <property type="match status" value="1"/>
</dbReference>
<dbReference type="InterPro" id="IPR050206">
    <property type="entry name" value="FtsK/SpoIIIE/SftA"/>
</dbReference>
<proteinExistence type="predicted"/>
<dbReference type="PROSITE" id="PS50901">
    <property type="entry name" value="FTSK"/>
    <property type="match status" value="1"/>
</dbReference>
<name>A0A4Q9DZY1_9BACL</name>
<evidence type="ECO:0000256" key="3">
    <source>
        <dbReference type="ARBA" id="ARBA00022840"/>
    </source>
</evidence>
<dbReference type="SMART" id="SM00382">
    <property type="entry name" value="AAA"/>
    <property type="match status" value="1"/>
</dbReference>
<dbReference type="SUPFAM" id="SSF52540">
    <property type="entry name" value="P-loop containing nucleoside triphosphate hydrolases"/>
    <property type="match status" value="1"/>
</dbReference>
<dbReference type="InterPro" id="IPR003593">
    <property type="entry name" value="AAA+_ATPase"/>
</dbReference>
<keyword evidence="5" id="KW-0175">Coiled coil</keyword>
<sequence length="1726" mass="196047">MPARWRAAMSNSNQVLLGKWIVELVRQYSKEQKNQNGDKLFIKISGVDEAVWPAVIGELQAAEAELAAVYKPVIRTLSPVAGFERYGCREHETSTWLRNNTAAGHALIIAMTEHSAEAQSLENIFTIDEARLMRTEGLSILYNMLAETYGIYGQELEMLRNFFVLYAKIAEPQLRNVLLFLEAVLCHPEQSMVDNINRNLPQLQLFRDRSLKFSKEGEQRLRKNYQLARLEKDGRSASKEDMIENLYAFLAKEEENGYLHEVWESVEPDAFKEQALSFIHHHKPQFLYYEFEVAHQALSFKIKKQKTPEKLRDFTDTLGTPLDAKQKQILAEALEAIDEGNNPDVIQSFLDEFTQELQENKPLRKELERIAERQRQLHEYTELSEALLQESFRLLEEFSEEDMLEPAQTHFVLKVASKVSEGQRKMLAFHLGHLEKLTGKIHFDAKSLEEAIGEKDKESDVSFQLMLVARDKAIKKKFKLLQAGSGQLAALLGVLEENGHVPYVREYAGRVTQKVDVLAEVGKRVSGYIATEQARGEHKTQIAYDHFVSFLTGYTALLQEIVVHGLGSLDVDALEQALEEVLTGIQTSILARDVYQYVGLLGAIDRLSCQSHEVGYPHERTLTLLNPIRLISYAKRMARLKLELLAWMDGLSEGRLAAGHLSDYIQSIAEATAHLSPVYYVLEGTNDQYLIERQASMGEGVFTLNGQRSGEDQLVDTFAEEFLSTVKTYLEVYPYAKDCLDFVFLYCSHAKYIVKAIDTVLRHTSIRKIKATIHSDQCGAELHASLNGWLAQEESYIQKVNGFPRVEIQIIAEQEINKIKASITGAIQDADIGVLVNYFGQTAGIQYKLEKVRVEPSTDWFETIYKEPMKKDDAVKKISFISEKLPKVLQLFYQLQAVLQTNQVMEPEEHFLLRNVISLHRTEDASLITFMHQTFNWSLFIDRYLDKSLLRNVSSEAQIIKYKSKVGKNKEFRSILSSSKYIRKLVHGTVDHAYYDRLYQKFVVLLKNDHIDRRKLVEAVEKVQEISGGVVLRAIGPGKFAHELMAMYLSTQARVRTDGDALTVWSVCDELPWFHGSQRRPDLVGTRITRDGERIRVHFDLIEMKFIAYGSFEAERYDAIKQVRAGLELYRNRFDFEQLSASAELMRKELVYYLLEFGVYSVEHSVLLKELQDISLQQIDVSFAGAIDTFVYTSNLLERTLMADHQGGYQTELLYNEFVNHIYNRSYILKALGASAESIDPDYSEVEQAEEIVAGKLTFTEVKDEEEGNARQLTTELPSQARTAELDEASERLEERKEIASTVGQIERFDESECIGSAETVYALAELSEARALVAAAKAPSEAVNPEQLALAGELAPIAGEDEDLALLVEGYHRKLRANFHQLGIRITITDTVVGVSVIRIMLQIPIDKPFSSIESRAQEIQLWLDCGPPLIKIRGGKINIDINRYKPAVVYFEAFMQQVRTQVLANELEGRLIAPLGVGQLKEMIYMDFSSPETPHLLIGGRTGSGKSVTINSIILAMMCLYEPQHVQFVFIDPKKVEFSKYKNKRHTLQVIIEIEEAVTMLERLVDEMEQRYARFEQADVNSIDQYNRATGAKLPRLVIVFDEFADFMLQNKSLSSRVEGAITRLGAKARAAGIHLLICTQSPKADIVPTNIRNNLPARLALRATDHHASKIILDEEGAERLGGKGDFLARLDQPDVLRGKSPFLTDSVQNALLKFFNEDRWEG</sequence>
<dbReference type="Gene3D" id="3.40.50.300">
    <property type="entry name" value="P-loop containing nucleotide triphosphate hydrolases"/>
    <property type="match status" value="1"/>
</dbReference>
<feature type="coiled-coil region" evidence="5">
    <location>
        <begin position="1553"/>
        <end position="1580"/>
    </location>
</feature>
<dbReference type="GO" id="GO:0005524">
    <property type="term" value="F:ATP binding"/>
    <property type="evidence" value="ECO:0007669"/>
    <property type="project" value="UniProtKB-UniRule"/>
</dbReference>
<evidence type="ECO:0000313" key="8">
    <source>
        <dbReference type="Proteomes" id="UP000293142"/>
    </source>
</evidence>
<evidence type="ECO:0000256" key="1">
    <source>
        <dbReference type="ARBA" id="ARBA00004141"/>
    </source>
</evidence>
<organism evidence="7 8">
    <name type="scientific">Paenibacillus thalictri</name>
    <dbReference type="NCBI Taxonomy" id="2527873"/>
    <lineage>
        <taxon>Bacteria</taxon>
        <taxon>Bacillati</taxon>
        <taxon>Bacillota</taxon>
        <taxon>Bacilli</taxon>
        <taxon>Bacillales</taxon>
        <taxon>Paenibacillaceae</taxon>
        <taxon>Paenibacillus</taxon>
    </lineage>
</organism>
<dbReference type="PANTHER" id="PTHR22683">
    <property type="entry name" value="SPORULATION PROTEIN RELATED"/>
    <property type="match status" value="1"/>
</dbReference>
<evidence type="ECO:0000256" key="2">
    <source>
        <dbReference type="ARBA" id="ARBA00022741"/>
    </source>
</evidence>
<comment type="subcellular location">
    <subcellularLocation>
        <location evidence="1">Membrane</location>
        <topology evidence="1">Multi-pass membrane protein</topology>
    </subcellularLocation>
</comment>
<reference evidence="7 8" key="1">
    <citation type="submission" date="2019-02" db="EMBL/GenBank/DDBJ databases">
        <title>Paenibacillus sp. nov., isolated from surface-sterilized tissue of Thalictrum simplex L.</title>
        <authorList>
            <person name="Tuo L."/>
        </authorList>
    </citation>
    <scope>NUCLEOTIDE SEQUENCE [LARGE SCALE GENOMIC DNA]</scope>
    <source>
        <strain evidence="7 8">N2SHLJ1</strain>
    </source>
</reference>
<feature type="binding site" evidence="4">
    <location>
        <begin position="1502"/>
        <end position="1509"/>
    </location>
    <ligand>
        <name>ATP</name>
        <dbReference type="ChEBI" id="CHEBI:30616"/>
    </ligand>
</feature>
<dbReference type="GO" id="GO:0003677">
    <property type="term" value="F:DNA binding"/>
    <property type="evidence" value="ECO:0007669"/>
    <property type="project" value="InterPro"/>
</dbReference>